<gene>
    <name evidence="3" type="ORF">JI741_25525</name>
</gene>
<dbReference type="PANTHER" id="PTHR13833:SF71">
    <property type="entry name" value="NHL DOMAIN-CONTAINING PROTEIN"/>
    <property type="match status" value="1"/>
</dbReference>
<dbReference type="RefSeq" id="WP_202014343.1">
    <property type="nucleotide sequence ID" value="NZ_JAERRB010000011.1"/>
</dbReference>
<keyword evidence="1" id="KW-0472">Membrane</keyword>
<dbReference type="Gene3D" id="2.120.10.30">
    <property type="entry name" value="TolB, C-terminal domain"/>
    <property type="match status" value="1"/>
</dbReference>
<comment type="caution">
    <text evidence="3">The sequence shown here is derived from an EMBL/GenBank/DDBJ whole genome shotgun (WGS) entry which is preliminary data.</text>
</comment>
<evidence type="ECO:0000313" key="4">
    <source>
        <dbReference type="Proteomes" id="UP000613030"/>
    </source>
</evidence>
<dbReference type="InterPro" id="IPR002909">
    <property type="entry name" value="IPT_dom"/>
</dbReference>
<sequence length="191" mass="20179">MRHTEKIFLYLCLLGTALTLNSLFWSCTKNDEEEIPLQITAIAPTKGPYLTVVTITGVGFSANPADNEVTLNGKVAVVRAATATQLLAEVPKAAGTGAVAVKRGVRTVTGPSFEYTPSLWVSTLAGSTEGYEDGPGIQAKFGLIAGLAMDAQGNVYAADKLNHCIRKITPEDVGGRYHAGRGRWQRGGSAI</sequence>
<dbReference type="InterPro" id="IPR014756">
    <property type="entry name" value="Ig_E-set"/>
</dbReference>
<organism evidence="3 4">
    <name type="scientific">Chryseolinea lacunae</name>
    <dbReference type="NCBI Taxonomy" id="2801331"/>
    <lineage>
        <taxon>Bacteria</taxon>
        <taxon>Pseudomonadati</taxon>
        <taxon>Bacteroidota</taxon>
        <taxon>Cytophagia</taxon>
        <taxon>Cytophagales</taxon>
        <taxon>Fulvivirgaceae</taxon>
        <taxon>Chryseolinea</taxon>
    </lineage>
</organism>
<evidence type="ECO:0000256" key="1">
    <source>
        <dbReference type="SAM" id="Phobius"/>
    </source>
</evidence>
<dbReference type="Pfam" id="PF01833">
    <property type="entry name" value="TIG"/>
    <property type="match status" value="1"/>
</dbReference>
<dbReference type="PANTHER" id="PTHR13833">
    <property type="match status" value="1"/>
</dbReference>
<feature type="transmembrane region" description="Helical" evidence="1">
    <location>
        <begin position="7"/>
        <end position="25"/>
    </location>
</feature>
<proteinExistence type="predicted"/>
<name>A0ABS1KZ00_9BACT</name>
<dbReference type="SUPFAM" id="SSF81296">
    <property type="entry name" value="E set domains"/>
    <property type="match status" value="1"/>
</dbReference>
<dbReference type="InterPro" id="IPR011042">
    <property type="entry name" value="6-blade_b-propeller_TolB-like"/>
</dbReference>
<dbReference type="CDD" id="cd00603">
    <property type="entry name" value="IPT_PCSR"/>
    <property type="match status" value="1"/>
</dbReference>
<accession>A0ABS1KZ00</accession>
<keyword evidence="1" id="KW-1133">Transmembrane helix</keyword>
<dbReference type="Gene3D" id="2.60.40.10">
    <property type="entry name" value="Immunoglobulins"/>
    <property type="match status" value="1"/>
</dbReference>
<protein>
    <submittedName>
        <fullName evidence="3">IPT/TIG domain-containing protein</fullName>
    </submittedName>
</protein>
<feature type="domain" description="IPT/TIG" evidence="2">
    <location>
        <begin position="38"/>
        <end position="115"/>
    </location>
</feature>
<reference evidence="3 4" key="1">
    <citation type="submission" date="2021-01" db="EMBL/GenBank/DDBJ databases">
        <title>Chryseolinea sp. Jin1 Genome sequencing and assembly.</title>
        <authorList>
            <person name="Kim I."/>
        </authorList>
    </citation>
    <scope>NUCLEOTIDE SEQUENCE [LARGE SCALE GENOMIC DNA]</scope>
    <source>
        <strain evidence="3 4">Jin1</strain>
    </source>
</reference>
<dbReference type="InterPro" id="IPR013783">
    <property type="entry name" value="Ig-like_fold"/>
</dbReference>
<dbReference type="EMBL" id="JAERRB010000011">
    <property type="protein sequence ID" value="MBL0744619.1"/>
    <property type="molecule type" value="Genomic_DNA"/>
</dbReference>
<evidence type="ECO:0000313" key="3">
    <source>
        <dbReference type="EMBL" id="MBL0744619.1"/>
    </source>
</evidence>
<dbReference type="Proteomes" id="UP000613030">
    <property type="component" value="Unassembled WGS sequence"/>
</dbReference>
<evidence type="ECO:0000259" key="2">
    <source>
        <dbReference type="Pfam" id="PF01833"/>
    </source>
</evidence>
<keyword evidence="4" id="KW-1185">Reference proteome</keyword>
<keyword evidence="1" id="KW-0812">Transmembrane</keyword>